<keyword evidence="1" id="KW-1133">Transmembrane helix</keyword>
<evidence type="ECO:0000256" key="1">
    <source>
        <dbReference type="SAM" id="Phobius"/>
    </source>
</evidence>
<reference evidence="2 3" key="1">
    <citation type="submission" date="2013-03" db="EMBL/GenBank/DDBJ databases">
        <title>The Genome Sequence of Enterococcus sulfureus ATCC_49903 (PacBio/Illumina hybrid assembly).</title>
        <authorList>
            <consortium name="The Broad Institute Genomics Platform"/>
            <consortium name="The Broad Institute Genome Sequencing Center for Infectious Disease"/>
            <person name="Earl A."/>
            <person name="Russ C."/>
            <person name="Gilmore M."/>
            <person name="Surin D."/>
            <person name="Walker B."/>
            <person name="Young S."/>
            <person name="Zeng Q."/>
            <person name="Gargeya S."/>
            <person name="Fitzgerald M."/>
            <person name="Haas B."/>
            <person name="Abouelleil A."/>
            <person name="Allen A.W."/>
            <person name="Alvarado L."/>
            <person name="Arachchi H.M."/>
            <person name="Berlin A.M."/>
            <person name="Chapman S.B."/>
            <person name="Gainer-Dewar J."/>
            <person name="Goldberg J."/>
            <person name="Griggs A."/>
            <person name="Gujja S."/>
            <person name="Hansen M."/>
            <person name="Howarth C."/>
            <person name="Imamovic A."/>
            <person name="Ireland A."/>
            <person name="Larimer J."/>
            <person name="McCowan C."/>
            <person name="Murphy C."/>
            <person name="Pearson M."/>
            <person name="Poon T.W."/>
            <person name="Priest M."/>
            <person name="Roberts A."/>
            <person name="Saif S."/>
            <person name="Shea T."/>
            <person name="Sisk P."/>
            <person name="Sykes S."/>
            <person name="Wortman J."/>
            <person name="Nusbaum C."/>
            <person name="Birren B."/>
        </authorList>
    </citation>
    <scope>NUCLEOTIDE SEQUENCE [LARGE SCALE GENOMIC DNA]</scope>
    <source>
        <strain evidence="2 3">ATCC 49903</strain>
    </source>
</reference>
<dbReference type="RefSeq" id="WP_016184923.1">
    <property type="nucleotide sequence ID" value="NZ_ASWO01000001.1"/>
</dbReference>
<dbReference type="STRING" id="1140003.OMY_00432"/>
<dbReference type="eggNOG" id="COG4915">
    <property type="taxonomic scope" value="Bacteria"/>
</dbReference>
<organism evidence="2 3">
    <name type="scientific">Enterococcus sulfureus ATCC 49903</name>
    <dbReference type="NCBI Taxonomy" id="1140003"/>
    <lineage>
        <taxon>Bacteria</taxon>
        <taxon>Bacillati</taxon>
        <taxon>Bacillota</taxon>
        <taxon>Bacilli</taxon>
        <taxon>Lactobacillales</taxon>
        <taxon>Enterococcaceae</taxon>
        <taxon>Enterococcus</taxon>
    </lineage>
</organism>
<keyword evidence="1" id="KW-0472">Membrane</keyword>
<evidence type="ECO:0008006" key="4">
    <source>
        <dbReference type="Google" id="ProtNLM"/>
    </source>
</evidence>
<accession>S0KXL3</accession>
<dbReference type="Pfam" id="PF10112">
    <property type="entry name" value="Halogen_Hydrol"/>
    <property type="match status" value="1"/>
</dbReference>
<dbReference type="PATRIC" id="fig|1140003.3.peg.427"/>
<evidence type="ECO:0000313" key="2">
    <source>
        <dbReference type="EMBL" id="EOT87371.1"/>
    </source>
</evidence>
<proteinExistence type="predicted"/>
<keyword evidence="3" id="KW-1185">Reference proteome</keyword>
<gene>
    <name evidence="2" type="ORF">I573_00427</name>
</gene>
<name>S0KXL3_9ENTE</name>
<sequence length="214" mass="24741">MNKKNGTIIGFVLLALFIWLSAGLEDTVTVVLLIALVWCCIRFFGRKSSKKKKAKTIQHISKEKEQHYKDSGMSPSEIALFRDTMSQTKELIDHLQTNINQNAKLKSIDLRYDTVRASKALFKDLVKRPKRLHLANHFLYTHLPNLVELTDKYLEINVHEIKSKETYDKMEESILVIDQMAALIAQDYQNFVAEDFEDIDVELSLAKQSIQQQK</sequence>
<comment type="caution">
    <text evidence="2">The sequence shown here is derived from an EMBL/GenBank/DDBJ whole genome shotgun (WGS) entry which is preliminary data.</text>
</comment>
<protein>
    <recommendedName>
        <fullName evidence="4">5-bromo-4-chloroindolyl phosphate hydrolysis protein</fullName>
    </recommendedName>
</protein>
<dbReference type="OrthoDB" id="2243657at2"/>
<feature type="transmembrane region" description="Helical" evidence="1">
    <location>
        <begin position="7"/>
        <end position="22"/>
    </location>
</feature>
<dbReference type="EMBL" id="ASWO01000001">
    <property type="protein sequence ID" value="EOT87371.1"/>
    <property type="molecule type" value="Genomic_DNA"/>
</dbReference>
<keyword evidence="1" id="KW-0812">Transmembrane</keyword>
<feature type="transmembrane region" description="Helical" evidence="1">
    <location>
        <begin position="28"/>
        <end position="45"/>
    </location>
</feature>
<dbReference type="AlphaFoldDB" id="S0KXL3"/>
<dbReference type="InterPro" id="IPR018770">
    <property type="entry name" value="ChloroindolylP_hydrolase"/>
</dbReference>
<dbReference type="Proteomes" id="UP000015961">
    <property type="component" value="Unassembled WGS sequence"/>
</dbReference>
<evidence type="ECO:0000313" key="3">
    <source>
        <dbReference type="Proteomes" id="UP000015961"/>
    </source>
</evidence>